<organism evidence="1">
    <name type="scientific">viral metagenome</name>
    <dbReference type="NCBI Taxonomy" id="1070528"/>
    <lineage>
        <taxon>unclassified sequences</taxon>
        <taxon>metagenomes</taxon>
        <taxon>organismal metagenomes</taxon>
    </lineage>
</organism>
<sequence>MELNNKKYWETFYSTNDNNIVCSDFCIFVMNYFKDKNILNILDCGCGNGRDSIELSNITNVDAVDNCGVLQPNRNNVKFYIDDFVTINKSKYDLIYSRFTFHSITNEQHMSFLDTINVNS</sequence>
<dbReference type="SUPFAM" id="SSF53335">
    <property type="entry name" value="S-adenosyl-L-methionine-dependent methyltransferases"/>
    <property type="match status" value="1"/>
</dbReference>
<protein>
    <recommendedName>
        <fullName evidence="2">Methyltransferase domain-containing protein</fullName>
    </recommendedName>
</protein>
<dbReference type="EMBL" id="MN738957">
    <property type="protein sequence ID" value="QHT33050.1"/>
    <property type="molecule type" value="Genomic_DNA"/>
</dbReference>
<reference evidence="1" key="1">
    <citation type="journal article" date="2020" name="Nature">
        <title>Giant virus diversity and host interactions through global metagenomics.</title>
        <authorList>
            <person name="Schulz F."/>
            <person name="Roux S."/>
            <person name="Paez-Espino D."/>
            <person name="Jungbluth S."/>
            <person name="Walsh D.A."/>
            <person name="Denef V.J."/>
            <person name="McMahon K.D."/>
            <person name="Konstantinidis K.T."/>
            <person name="Eloe-Fadrosh E.A."/>
            <person name="Kyrpides N.C."/>
            <person name="Woyke T."/>
        </authorList>
    </citation>
    <scope>NUCLEOTIDE SEQUENCE</scope>
    <source>
        <strain evidence="1">GVMAG-M-3300009161-34</strain>
    </source>
</reference>
<accession>A0A6C0EXS7</accession>
<proteinExistence type="predicted"/>
<evidence type="ECO:0000313" key="1">
    <source>
        <dbReference type="EMBL" id="QHT33050.1"/>
    </source>
</evidence>
<name>A0A6C0EXS7_9ZZZZ</name>
<evidence type="ECO:0008006" key="2">
    <source>
        <dbReference type="Google" id="ProtNLM"/>
    </source>
</evidence>
<dbReference type="AlphaFoldDB" id="A0A6C0EXS7"/>
<dbReference type="Gene3D" id="3.40.50.150">
    <property type="entry name" value="Vaccinia Virus protein VP39"/>
    <property type="match status" value="1"/>
</dbReference>
<dbReference type="InterPro" id="IPR029063">
    <property type="entry name" value="SAM-dependent_MTases_sf"/>
</dbReference>
<dbReference type="CDD" id="cd02440">
    <property type="entry name" value="AdoMet_MTases"/>
    <property type="match status" value="1"/>
</dbReference>